<feature type="compositionally biased region" description="Acidic residues" evidence="9">
    <location>
        <begin position="30"/>
        <end position="39"/>
    </location>
</feature>
<comment type="similarity">
    <text evidence="2">Belongs to the oligopeptide OPT transporter family.</text>
</comment>
<name>A0A9P7JCH6_9AGAM</name>
<feature type="transmembrane region" description="Helical" evidence="10">
    <location>
        <begin position="131"/>
        <end position="153"/>
    </location>
</feature>
<feature type="transmembrane region" description="Helical" evidence="10">
    <location>
        <begin position="412"/>
        <end position="440"/>
    </location>
</feature>
<feature type="transmembrane region" description="Helical" evidence="10">
    <location>
        <begin position="472"/>
        <end position="492"/>
    </location>
</feature>
<evidence type="ECO:0000256" key="2">
    <source>
        <dbReference type="ARBA" id="ARBA00008807"/>
    </source>
</evidence>
<feature type="transmembrane region" description="Helical" evidence="10">
    <location>
        <begin position="697"/>
        <end position="714"/>
    </location>
</feature>
<dbReference type="InterPro" id="IPR004813">
    <property type="entry name" value="OPT"/>
</dbReference>
<evidence type="ECO:0000256" key="4">
    <source>
        <dbReference type="ARBA" id="ARBA00022692"/>
    </source>
</evidence>
<reference evidence="11" key="1">
    <citation type="journal article" date="2020" name="New Phytol.">
        <title>Comparative genomics reveals dynamic genome evolution in host specialist ectomycorrhizal fungi.</title>
        <authorList>
            <person name="Lofgren L.A."/>
            <person name="Nguyen N.H."/>
            <person name="Vilgalys R."/>
            <person name="Ruytinx J."/>
            <person name="Liao H.L."/>
            <person name="Branco S."/>
            <person name="Kuo A."/>
            <person name="LaButti K."/>
            <person name="Lipzen A."/>
            <person name="Andreopoulos W."/>
            <person name="Pangilinan J."/>
            <person name="Riley R."/>
            <person name="Hundley H."/>
            <person name="Na H."/>
            <person name="Barry K."/>
            <person name="Grigoriev I.V."/>
            <person name="Stajich J.E."/>
            <person name="Kennedy P.G."/>
        </authorList>
    </citation>
    <scope>NUCLEOTIDE SEQUENCE</scope>
    <source>
        <strain evidence="11">MN1</strain>
    </source>
</reference>
<feature type="transmembrane region" description="Helical" evidence="10">
    <location>
        <begin position="648"/>
        <end position="670"/>
    </location>
</feature>
<sequence>MPTEFFSESPSFPLQLRDSKFNPENSADLVESEVTEDQQVDDHVQPLSSTSAFTARSSINDSADFDDPNLDPSRSIEFDDESPYPEVRSAVANTDDPSIHATTLRTWVIGLTWAIIMPGVNQFFFFRYPSVPITGIVAQLLSFPIGRFCAAYLPRKKILGISLNPGPFTIKEHVLITIMASVGATSAYATDIIAVQRVFYNQKFSFSYQWFLVISTQLIGFSTGGITRRFLVSPPSMIWPATLVSCALFNTLHSEQYAGIGRLGGLSRERFFVYVFTSAFLWYFFPGYLFQALSWFSWVTWIWPDDPVVSQLFGYVHGMGMSVVTFDWAQIAYNGSPLAVPWWATANVIIGFVVFYWIITPILYFKNTWYSLYMPISSRTSFDNTQNTYNVARILTSESTFNATAYQEYSPIFIPTAFVMSYSLSFASITATIVHCFIHFRKQIWYQARRSLEEQADIHARLMSRYPQVPEWWYMSLFAFMFALGVVSIEIWPTEMPVWAFVIALLIAFTYVIPCGMIQAITNQQIGLNVITELIIGYSLPGKPVAMMLFKTFGYITMYQALTFTSDFKLGHYMKIPPRKMFWCQIVAAIVAGTTQLGVQSWMFSTIPDICSSTQKDGFTCPNTEVFGTASIFWGVIGPQRLFSSGQLYQSVLVFFIIGAVSPIIGWLAMKRYPNSFIRYMNPLIFNGTNKIPPASALNYVPWALVGFIFQYVIRRRNFAWWTKYNYVLSAALDAGLAVSVIFIFFVLQYPANGSIGESLQRWWGNTVFDKTADGMGTPVRQLQGSETFGYVDLSTDHFCFVDEQTQPQYGILVAIVSSVL</sequence>
<protein>
    <submittedName>
        <fullName evidence="11">OPT oligopeptide transporter protein-domain-containing protein</fullName>
    </submittedName>
</protein>
<keyword evidence="8 10" id="KW-0472">Membrane</keyword>
<feature type="transmembrane region" description="Helical" evidence="10">
    <location>
        <begin position="174"/>
        <end position="195"/>
    </location>
</feature>
<proteinExistence type="inferred from homology"/>
<evidence type="ECO:0000256" key="3">
    <source>
        <dbReference type="ARBA" id="ARBA00022448"/>
    </source>
</evidence>
<organism evidence="11 12">
    <name type="scientific">Suillus subaureus</name>
    <dbReference type="NCBI Taxonomy" id="48587"/>
    <lineage>
        <taxon>Eukaryota</taxon>
        <taxon>Fungi</taxon>
        <taxon>Dikarya</taxon>
        <taxon>Basidiomycota</taxon>
        <taxon>Agaricomycotina</taxon>
        <taxon>Agaricomycetes</taxon>
        <taxon>Agaricomycetidae</taxon>
        <taxon>Boletales</taxon>
        <taxon>Suillineae</taxon>
        <taxon>Suillaceae</taxon>
        <taxon>Suillus</taxon>
    </lineage>
</organism>
<dbReference type="GO" id="GO:0016020">
    <property type="term" value="C:membrane"/>
    <property type="evidence" value="ECO:0007669"/>
    <property type="project" value="UniProtKB-SubCell"/>
</dbReference>
<feature type="transmembrane region" description="Helical" evidence="10">
    <location>
        <begin position="271"/>
        <end position="296"/>
    </location>
</feature>
<feature type="transmembrane region" description="Helical" evidence="10">
    <location>
        <begin position="308"/>
        <end position="328"/>
    </location>
</feature>
<evidence type="ECO:0000256" key="1">
    <source>
        <dbReference type="ARBA" id="ARBA00004141"/>
    </source>
</evidence>
<evidence type="ECO:0000313" key="11">
    <source>
        <dbReference type="EMBL" id="KAG1814340.1"/>
    </source>
</evidence>
<evidence type="ECO:0000256" key="9">
    <source>
        <dbReference type="SAM" id="MobiDB-lite"/>
    </source>
</evidence>
<evidence type="ECO:0000256" key="5">
    <source>
        <dbReference type="ARBA" id="ARBA00022856"/>
    </source>
</evidence>
<dbReference type="EMBL" id="JABBWG010000021">
    <property type="protein sequence ID" value="KAG1814340.1"/>
    <property type="molecule type" value="Genomic_DNA"/>
</dbReference>
<dbReference type="RefSeq" id="XP_041191801.1">
    <property type="nucleotide sequence ID" value="XM_041337703.1"/>
</dbReference>
<comment type="subcellular location">
    <subcellularLocation>
        <location evidence="1">Membrane</location>
        <topology evidence="1">Multi-pass membrane protein</topology>
    </subcellularLocation>
</comment>
<evidence type="ECO:0000256" key="8">
    <source>
        <dbReference type="ARBA" id="ARBA00023136"/>
    </source>
</evidence>
<dbReference type="NCBIfam" id="TIGR00728">
    <property type="entry name" value="OPT_sfam"/>
    <property type="match status" value="1"/>
</dbReference>
<dbReference type="GO" id="GO:0015031">
    <property type="term" value="P:protein transport"/>
    <property type="evidence" value="ECO:0007669"/>
    <property type="project" value="UniProtKB-KW"/>
</dbReference>
<feature type="transmembrane region" description="Helical" evidence="10">
    <location>
        <begin position="107"/>
        <end position="125"/>
    </location>
</feature>
<dbReference type="Proteomes" id="UP000807769">
    <property type="component" value="Unassembled WGS sequence"/>
</dbReference>
<keyword evidence="3" id="KW-0813">Transport</keyword>
<feature type="transmembrane region" description="Helical" evidence="10">
    <location>
        <begin position="498"/>
        <end position="518"/>
    </location>
</feature>
<feature type="transmembrane region" description="Helical" evidence="10">
    <location>
        <begin position="340"/>
        <end position="365"/>
    </location>
</feature>
<feature type="compositionally biased region" description="Polar residues" evidence="9">
    <location>
        <begin position="46"/>
        <end position="61"/>
    </location>
</feature>
<feature type="transmembrane region" description="Helical" evidence="10">
    <location>
        <begin position="207"/>
        <end position="227"/>
    </location>
</feature>
<keyword evidence="7 10" id="KW-1133">Transmembrane helix</keyword>
<dbReference type="NCBIfam" id="TIGR00727">
    <property type="entry name" value="ISP4_OPT"/>
    <property type="match status" value="1"/>
</dbReference>
<keyword evidence="4 10" id="KW-0812">Transmembrane</keyword>
<dbReference type="GO" id="GO:0035673">
    <property type="term" value="F:oligopeptide transmembrane transporter activity"/>
    <property type="evidence" value="ECO:0007669"/>
    <property type="project" value="InterPro"/>
</dbReference>
<feature type="transmembrane region" description="Helical" evidence="10">
    <location>
        <begin position="726"/>
        <end position="748"/>
    </location>
</feature>
<keyword evidence="5" id="KW-0571">Peptide transport</keyword>
<dbReference type="GeneID" id="64631719"/>
<evidence type="ECO:0000313" key="12">
    <source>
        <dbReference type="Proteomes" id="UP000807769"/>
    </source>
</evidence>
<dbReference type="PANTHER" id="PTHR22601">
    <property type="entry name" value="ISP4 LIKE PROTEIN"/>
    <property type="match status" value="1"/>
</dbReference>
<dbReference type="AlphaFoldDB" id="A0A9P7JCH6"/>
<dbReference type="OrthoDB" id="9986677at2759"/>
<accession>A0A9P7JCH6</accession>
<feature type="compositionally biased region" description="Polar residues" evidence="9">
    <location>
        <begin position="1"/>
        <end position="12"/>
    </location>
</feature>
<feature type="transmembrane region" description="Helical" evidence="10">
    <location>
        <begin position="582"/>
        <end position="599"/>
    </location>
</feature>
<gene>
    <name evidence="11" type="ORF">BJ212DRAFT_1432348</name>
</gene>
<evidence type="ECO:0000256" key="6">
    <source>
        <dbReference type="ARBA" id="ARBA00022927"/>
    </source>
</evidence>
<keyword evidence="6" id="KW-0653">Protein transport</keyword>
<evidence type="ECO:0000256" key="7">
    <source>
        <dbReference type="ARBA" id="ARBA00022989"/>
    </source>
</evidence>
<dbReference type="InterPro" id="IPR004648">
    <property type="entry name" value="Oligpept_transpt"/>
</dbReference>
<keyword evidence="12" id="KW-1185">Reference proteome</keyword>
<feature type="region of interest" description="Disordered" evidence="9">
    <location>
        <begin position="1"/>
        <end position="82"/>
    </location>
</feature>
<dbReference type="Pfam" id="PF03169">
    <property type="entry name" value="OPT"/>
    <property type="match status" value="1"/>
</dbReference>
<comment type="caution">
    <text evidence="11">The sequence shown here is derived from an EMBL/GenBank/DDBJ whole genome shotgun (WGS) entry which is preliminary data.</text>
</comment>
<evidence type="ECO:0000256" key="10">
    <source>
        <dbReference type="SAM" id="Phobius"/>
    </source>
</evidence>